<dbReference type="SUPFAM" id="SSF52507">
    <property type="entry name" value="Homo-oligomeric flavin-containing Cys decarboxylases, HFCD"/>
    <property type="match status" value="1"/>
</dbReference>
<comment type="caution">
    <text evidence="7">The sequence shown here is derived from an EMBL/GenBank/DDBJ whole genome shotgun (WGS) entry which is preliminary data.</text>
</comment>
<feature type="binding site" evidence="3">
    <location>
        <position position="376"/>
    </location>
    <ligand>
        <name>CTP</name>
        <dbReference type="ChEBI" id="CHEBI:37563"/>
    </ligand>
</feature>
<dbReference type="InterPro" id="IPR036551">
    <property type="entry name" value="Flavin_trans-like"/>
</dbReference>
<dbReference type="HAMAP" id="MF_02225">
    <property type="entry name" value="CoaBC"/>
    <property type="match status" value="1"/>
</dbReference>
<evidence type="ECO:0000256" key="1">
    <source>
        <dbReference type="ARBA" id="ARBA00022793"/>
    </source>
</evidence>
<comment type="catalytic activity">
    <reaction evidence="3 4">
        <text>(R)-4'-phosphopantothenate + L-cysteine + CTP = N-[(R)-4-phosphopantothenoyl]-L-cysteine + CMP + diphosphate + H(+)</text>
        <dbReference type="Rhea" id="RHEA:19397"/>
        <dbReference type="ChEBI" id="CHEBI:10986"/>
        <dbReference type="ChEBI" id="CHEBI:15378"/>
        <dbReference type="ChEBI" id="CHEBI:33019"/>
        <dbReference type="ChEBI" id="CHEBI:35235"/>
        <dbReference type="ChEBI" id="CHEBI:37563"/>
        <dbReference type="ChEBI" id="CHEBI:59458"/>
        <dbReference type="ChEBI" id="CHEBI:60377"/>
        <dbReference type="EC" id="6.3.2.5"/>
    </reaction>
</comment>
<feature type="region of interest" description="Phosphopantothenate--cysteine ligase" evidence="3">
    <location>
        <begin position="210"/>
        <end position="432"/>
    </location>
</feature>
<dbReference type="EC" id="6.3.2.5" evidence="3"/>
<evidence type="ECO:0000256" key="3">
    <source>
        <dbReference type="HAMAP-Rule" id="MF_02225"/>
    </source>
</evidence>
<sequence>MRIAINAHNHTPPSHTATTLGSGRNIVVGVAGGIAAYKACHLIRDFKEAGDIVRVVPTEAALQFVGKATFEALSGNPVSTTVFDAVDEVRHVHVGQQADLIVVAPATADLIARVTHGRADDLLAATILMATCPVVLAPAMHTEMWENKATQANVDILRSRGIVVLEPAHGRLTGTDTGPGRLPEPSQIATLARAAMEGVLFDRSLEGKKILITAGGTREALDPVRFLGNHSSGRQGFALAEIAAHRGAEVTIIAGSIDNDLHTPSGARIINVSSAREMYTEVHRHVSESDLVIMAAAVADFRPAHQAESKMKKGSEAQQALERIELIENPDILRAITTARATGEIPSDLVVVGFAAETGDENTSALEFARIKLTKKDADFLMCNEVGEGKVFGQPKNSGFLLSRTGEITEIETADKHVVAGRILDVVTQKIR</sequence>
<feature type="binding site" evidence="3">
    <location>
        <position position="300"/>
    </location>
    <ligand>
        <name>CTP</name>
        <dbReference type="ChEBI" id="CHEBI:37563"/>
    </ligand>
</feature>
<dbReference type="InterPro" id="IPR035929">
    <property type="entry name" value="CoaB-like_sf"/>
</dbReference>
<comment type="pathway">
    <text evidence="3 4">Cofactor biosynthesis; coenzyme A biosynthesis; CoA from (R)-pantothenate: step 3/5.</text>
</comment>
<dbReference type="PANTHER" id="PTHR14359">
    <property type="entry name" value="HOMO-OLIGOMERIC FLAVIN CONTAINING CYS DECARBOXYLASE FAMILY"/>
    <property type="match status" value="1"/>
</dbReference>
<dbReference type="Pfam" id="PF02441">
    <property type="entry name" value="Flavoprotein"/>
    <property type="match status" value="1"/>
</dbReference>
<keyword evidence="3" id="KW-0479">Metal-binding</keyword>
<keyword evidence="8" id="KW-1185">Reference proteome</keyword>
<dbReference type="Proteomes" id="UP001183619">
    <property type="component" value="Unassembled WGS sequence"/>
</dbReference>
<dbReference type="Gene3D" id="3.40.50.10300">
    <property type="entry name" value="CoaB-like"/>
    <property type="match status" value="1"/>
</dbReference>
<dbReference type="NCBIfam" id="TIGR00521">
    <property type="entry name" value="coaBC_dfp"/>
    <property type="match status" value="1"/>
</dbReference>
<dbReference type="EC" id="4.1.1.36" evidence="3"/>
<dbReference type="InterPro" id="IPR005252">
    <property type="entry name" value="CoaBC"/>
</dbReference>
<dbReference type="GO" id="GO:0004633">
    <property type="term" value="F:phosphopantothenoylcysteine decarboxylase activity"/>
    <property type="evidence" value="ECO:0007669"/>
    <property type="project" value="UniProtKB-EC"/>
</dbReference>
<keyword evidence="3 4" id="KW-0285">Flavoprotein</keyword>
<feature type="domain" description="DNA/pantothenate metabolism flavoprotein C-terminal" evidence="6">
    <location>
        <begin position="205"/>
        <end position="429"/>
    </location>
</feature>
<protein>
    <recommendedName>
        <fullName evidence="3">Coenzyme A biosynthesis bifunctional protein CoaBC</fullName>
    </recommendedName>
    <alternativeName>
        <fullName evidence="3">DNA/pantothenate metabolism flavoprotein</fullName>
    </alternativeName>
    <alternativeName>
        <fullName evidence="3">Phosphopantothenoylcysteine synthetase/decarboxylase</fullName>
        <shortName evidence="3">PPCS-PPCDC</shortName>
    </alternativeName>
    <domain>
        <recommendedName>
            <fullName evidence="3">Phosphopantothenoylcysteine decarboxylase</fullName>
            <shortName evidence="3">PPC decarboxylase</shortName>
            <shortName evidence="3">PPC-DC</shortName>
            <ecNumber evidence="3">4.1.1.36</ecNumber>
        </recommendedName>
        <alternativeName>
            <fullName evidence="3">CoaC</fullName>
        </alternativeName>
    </domain>
    <domain>
        <recommendedName>
            <fullName evidence="3">Phosphopantothenate--cysteine ligase</fullName>
            <ecNumber evidence="3">6.3.2.5</ecNumber>
        </recommendedName>
        <alternativeName>
            <fullName evidence="3">CoaB</fullName>
        </alternativeName>
        <alternativeName>
            <fullName evidence="3">Phosphopantothenoylcysteine synthetase</fullName>
            <shortName evidence="3">PPC synthetase</shortName>
            <shortName evidence="3">PPC-S</shortName>
        </alternativeName>
    </domain>
</protein>
<proteinExistence type="inferred from homology"/>
<comment type="similarity">
    <text evidence="3 4">In the N-terminal section; belongs to the HFCD (homo-oligomeric flavin containing Cys decarboxylase) superfamily.</text>
</comment>
<dbReference type="EMBL" id="JAVDYF010000001">
    <property type="protein sequence ID" value="MDR7355750.1"/>
    <property type="molecule type" value="Genomic_DNA"/>
</dbReference>
<keyword evidence="1 3" id="KW-0210">Decarboxylase</keyword>
<feature type="binding site" evidence="3">
    <location>
        <begin position="330"/>
        <end position="333"/>
    </location>
    <ligand>
        <name>CTP</name>
        <dbReference type="ChEBI" id="CHEBI:37563"/>
    </ligand>
</feature>
<evidence type="ECO:0000313" key="7">
    <source>
        <dbReference type="EMBL" id="MDR7355750.1"/>
    </source>
</evidence>
<evidence type="ECO:0000259" key="5">
    <source>
        <dbReference type="Pfam" id="PF02441"/>
    </source>
</evidence>
<feature type="region of interest" description="Phosphopantothenoylcysteine decarboxylase" evidence="3">
    <location>
        <begin position="1"/>
        <end position="209"/>
    </location>
</feature>
<comment type="similarity">
    <text evidence="3 4">In the C-terminal section; belongs to the PPC synthetase family.</text>
</comment>
<feature type="binding site" evidence="3">
    <location>
        <position position="372"/>
    </location>
    <ligand>
        <name>CTP</name>
        <dbReference type="ChEBI" id="CHEBI:37563"/>
    </ligand>
</feature>
<comment type="pathway">
    <text evidence="3 4">Cofactor biosynthesis; coenzyme A biosynthesis; CoA from (R)-pantothenate: step 2/5.</text>
</comment>
<dbReference type="InterPro" id="IPR003382">
    <property type="entry name" value="Flavoprotein"/>
</dbReference>
<dbReference type="PANTHER" id="PTHR14359:SF6">
    <property type="entry name" value="PHOSPHOPANTOTHENOYLCYSTEINE DECARBOXYLASE"/>
    <property type="match status" value="1"/>
</dbReference>
<dbReference type="InterPro" id="IPR007085">
    <property type="entry name" value="DNA/pantothenate-metab_flavo_C"/>
</dbReference>
<keyword evidence="2 3" id="KW-0456">Lyase</keyword>
<gene>
    <name evidence="3" type="primary">coaBC</name>
    <name evidence="7" type="ORF">J2S37_002288</name>
</gene>
<keyword evidence="3 4" id="KW-0288">FMN</keyword>
<feature type="binding site" evidence="3">
    <location>
        <position position="310"/>
    </location>
    <ligand>
        <name>CTP</name>
        <dbReference type="ChEBI" id="CHEBI:37563"/>
    </ligand>
</feature>
<feature type="binding site" evidence="3">
    <location>
        <position position="354"/>
    </location>
    <ligand>
        <name>CTP</name>
        <dbReference type="ChEBI" id="CHEBI:37563"/>
    </ligand>
</feature>
<organism evidence="7 8">
    <name type="scientific">Corynebacterium felinum</name>
    <dbReference type="NCBI Taxonomy" id="131318"/>
    <lineage>
        <taxon>Bacteria</taxon>
        <taxon>Bacillati</taxon>
        <taxon>Actinomycetota</taxon>
        <taxon>Actinomycetes</taxon>
        <taxon>Mycobacteriales</taxon>
        <taxon>Corynebacteriaceae</taxon>
        <taxon>Corynebacterium</taxon>
    </lineage>
</organism>
<evidence type="ECO:0000256" key="4">
    <source>
        <dbReference type="RuleBase" id="RU364078"/>
    </source>
</evidence>
<comment type="cofactor">
    <cofactor evidence="3">
        <name>Mg(2+)</name>
        <dbReference type="ChEBI" id="CHEBI:18420"/>
    </cofactor>
</comment>
<comment type="function">
    <text evidence="4">Catalyzes two steps in the biosynthesis of coenzyme A. In the first step cysteine is conjugated to 4'-phosphopantothenate to form 4-phosphopantothenoylcysteine, in the latter compound is decarboxylated to form 4'-phosphopantotheine.</text>
</comment>
<evidence type="ECO:0000256" key="2">
    <source>
        <dbReference type="ARBA" id="ARBA00023239"/>
    </source>
</evidence>
<dbReference type="GO" id="GO:0004632">
    <property type="term" value="F:phosphopantothenate--cysteine ligase activity"/>
    <property type="evidence" value="ECO:0007669"/>
    <property type="project" value="UniProtKB-EC"/>
</dbReference>
<comment type="cofactor">
    <cofactor evidence="3">
        <name>FMN</name>
        <dbReference type="ChEBI" id="CHEBI:58210"/>
    </cofactor>
    <text evidence="3">Binds 1 FMN per subunit.</text>
</comment>
<accession>A0ABU2BAV6</accession>
<evidence type="ECO:0000259" key="6">
    <source>
        <dbReference type="Pfam" id="PF04127"/>
    </source>
</evidence>
<dbReference type="Pfam" id="PF04127">
    <property type="entry name" value="DFP"/>
    <property type="match status" value="1"/>
</dbReference>
<evidence type="ECO:0000313" key="8">
    <source>
        <dbReference type="Proteomes" id="UP001183619"/>
    </source>
</evidence>
<dbReference type="Gene3D" id="3.40.50.1950">
    <property type="entry name" value="Flavin prenyltransferase-like"/>
    <property type="match status" value="1"/>
</dbReference>
<keyword evidence="3" id="KW-0511">Multifunctional enzyme</keyword>
<comment type="function">
    <text evidence="3">Catalyzes two sequential steps in the biosynthesis of coenzyme A. In the first step cysteine is conjugated to 4'-phosphopantothenate to form 4-phosphopantothenoylcysteine. In the second step the latter compound is decarboxylated to form 4'-phosphopantotheine.</text>
</comment>
<name>A0ABU2BAV6_9CORY</name>
<comment type="caution">
    <text evidence="3">Lacks conserved residue(s) required for the propagation of feature annotation.</text>
</comment>
<keyword evidence="3 4" id="KW-0436">Ligase</keyword>
<comment type="catalytic activity">
    <reaction evidence="3 4">
        <text>N-[(R)-4-phosphopantothenoyl]-L-cysteine + H(+) = (R)-4'-phosphopantetheine + CO2</text>
        <dbReference type="Rhea" id="RHEA:16793"/>
        <dbReference type="ChEBI" id="CHEBI:15378"/>
        <dbReference type="ChEBI" id="CHEBI:16526"/>
        <dbReference type="ChEBI" id="CHEBI:59458"/>
        <dbReference type="ChEBI" id="CHEBI:61723"/>
        <dbReference type="EC" id="4.1.1.36"/>
    </reaction>
</comment>
<reference evidence="7 8" key="1">
    <citation type="submission" date="2023-07" db="EMBL/GenBank/DDBJ databases">
        <title>Sequencing the genomes of 1000 actinobacteria strains.</title>
        <authorList>
            <person name="Klenk H.-P."/>
        </authorList>
    </citation>
    <scope>NUCLEOTIDE SEQUENCE [LARGE SCALE GENOMIC DNA]</scope>
    <source>
        <strain evidence="7 8">DSM 44508</strain>
    </source>
</reference>
<feature type="domain" description="Flavoprotein" evidence="5">
    <location>
        <begin position="25"/>
        <end position="190"/>
    </location>
</feature>
<dbReference type="SUPFAM" id="SSF102645">
    <property type="entry name" value="CoaB-like"/>
    <property type="match status" value="1"/>
</dbReference>
<keyword evidence="3" id="KW-0460">Magnesium</keyword>